<evidence type="ECO:0000313" key="1">
    <source>
        <dbReference type="EMBL" id="KIN97058.1"/>
    </source>
</evidence>
<dbReference type="EMBL" id="KN832035">
    <property type="protein sequence ID" value="KIN97058.1"/>
    <property type="molecule type" value="Genomic_DNA"/>
</dbReference>
<reference evidence="2" key="2">
    <citation type="submission" date="2015-01" db="EMBL/GenBank/DDBJ databases">
        <title>Evolutionary Origins and Diversification of the Mycorrhizal Mutualists.</title>
        <authorList>
            <consortium name="DOE Joint Genome Institute"/>
            <consortium name="Mycorrhizal Genomics Consortium"/>
            <person name="Kohler A."/>
            <person name="Kuo A."/>
            <person name="Nagy L.G."/>
            <person name="Floudas D."/>
            <person name="Copeland A."/>
            <person name="Barry K.W."/>
            <person name="Cichocki N."/>
            <person name="Veneault-Fourrey C."/>
            <person name="LaButti K."/>
            <person name="Lindquist E.A."/>
            <person name="Lipzen A."/>
            <person name="Lundell T."/>
            <person name="Morin E."/>
            <person name="Murat C."/>
            <person name="Riley R."/>
            <person name="Ohm R."/>
            <person name="Sun H."/>
            <person name="Tunlid A."/>
            <person name="Henrissat B."/>
            <person name="Grigoriev I.V."/>
            <person name="Hibbett D.S."/>
            <person name="Martin F."/>
        </authorList>
    </citation>
    <scope>NUCLEOTIDE SEQUENCE [LARGE SCALE GENOMIC DNA]</scope>
    <source>
        <strain evidence="2">Marx 270</strain>
    </source>
</reference>
<dbReference type="Proteomes" id="UP000054217">
    <property type="component" value="Unassembled WGS sequence"/>
</dbReference>
<dbReference type="InParanoid" id="A0A0C3NP12"/>
<gene>
    <name evidence="1" type="ORF">M404DRAFT_62038</name>
</gene>
<accession>A0A0C3NP12</accession>
<organism evidence="1 2">
    <name type="scientific">Pisolithus tinctorius Marx 270</name>
    <dbReference type="NCBI Taxonomy" id="870435"/>
    <lineage>
        <taxon>Eukaryota</taxon>
        <taxon>Fungi</taxon>
        <taxon>Dikarya</taxon>
        <taxon>Basidiomycota</taxon>
        <taxon>Agaricomycotina</taxon>
        <taxon>Agaricomycetes</taxon>
        <taxon>Agaricomycetidae</taxon>
        <taxon>Boletales</taxon>
        <taxon>Sclerodermatineae</taxon>
        <taxon>Pisolithaceae</taxon>
        <taxon>Pisolithus</taxon>
    </lineage>
</organism>
<dbReference type="OrthoDB" id="3267422at2759"/>
<proteinExistence type="predicted"/>
<protein>
    <submittedName>
        <fullName evidence="1">Uncharacterized protein</fullName>
    </submittedName>
</protein>
<dbReference type="STRING" id="870435.A0A0C3NP12"/>
<name>A0A0C3NP12_PISTI</name>
<dbReference type="HOGENOM" id="CLU_2628663_0_0_1"/>
<feature type="non-terminal residue" evidence="1">
    <location>
        <position position="78"/>
    </location>
</feature>
<dbReference type="AlphaFoldDB" id="A0A0C3NP12"/>
<evidence type="ECO:0000313" key="2">
    <source>
        <dbReference type="Proteomes" id="UP000054217"/>
    </source>
</evidence>
<keyword evidence="2" id="KW-1185">Reference proteome</keyword>
<reference evidence="1 2" key="1">
    <citation type="submission" date="2014-04" db="EMBL/GenBank/DDBJ databases">
        <authorList>
            <consortium name="DOE Joint Genome Institute"/>
            <person name="Kuo A."/>
            <person name="Kohler A."/>
            <person name="Costa M.D."/>
            <person name="Nagy L.G."/>
            <person name="Floudas D."/>
            <person name="Copeland A."/>
            <person name="Barry K.W."/>
            <person name="Cichocki N."/>
            <person name="Veneault-Fourrey C."/>
            <person name="LaButti K."/>
            <person name="Lindquist E.A."/>
            <person name="Lipzen A."/>
            <person name="Lundell T."/>
            <person name="Morin E."/>
            <person name="Murat C."/>
            <person name="Sun H."/>
            <person name="Tunlid A."/>
            <person name="Henrissat B."/>
            <person name="Grigoriev I.V."/>
            <person name="Hibbett D.S."/>
            <person name="Martin F."/>
            <person name="Nordberg H.P."/>
            <person name="Cantor M.N."/>
            <person name="Hua S.X."/>
        </authorList>
    </citation>
    <scope>NUCLEOTIDE SEQUENCE [LARGE SCALE GENOMIC DNA]</scope>
    <source>
        <strain evidence="1 2">Marx 270</strain>
    </source>
</reference>
<sequence>ASSLCLYPSPVSNATVNLTLAAELSDTSITSMVNTSINIITAVGLPQTQATTLGITFILGDLPTRFDVESITLVVANA</sequence>
<feature type="non-terminal residue" evidence="1">
    <location>
        <position position="1"/>
    </location>
</feature>